<keyword evidence="5" id="KW-0067">ATP-binding</keyword>
<dbReference type="GO" id="GO:0050563">
    <property type="term" value="F:trans-feruloyl-CoA synthase activity"/>
    <property type="evidence" value="ECO:0007669"/>
    <property type="project" value="UniProtKB-ARBA"/>
</dbReference>
<dbReference type="AlphaFoldDB" id="A0AAW2QA24"/>
<evidence type="ECO:0000256" key="1">
    <source>
        <dbReference type="ARBA" id="ARBA00004930"/>
    </source>
</evidence>
<dbReference type="EMBL" id="JACGWK010000003">
    <property type="protein sequence ID" value="KAL0364596.1"/>
    <property type="molecule type" value="Genomic_DNA"/>
</dbReference>
<dbReference type="GO" id="GO:0005524">
    <property type="term" value="F:ATP binding"/>
    <property type="evidence" value="ECO:0007669"/>
    <property type="project" value="UniProtKB-KW"/>
</dbReference>
<comment type="similarity">
    <text evidence="2">Belongs to the ATP-dependent AMP-binding enzyme family.</text>
</comment>
<evidence type="ECO:0000256" key="6">
    <source>
        <dbReference type="ARBA" id="ARBA00023051"/>
    </source>
</evidence>
<accession>A0AAW2QA24</accession>
<evidence type="ECO:0000256" key="4">
    <source>
        <dbReference type="ARBA" id="ARBA00022741"/>
    </source>
</evidence>
<evidence type="ECO:0000259" key="8">
    <source>
        <dbReference type="Pfam" id="PF00501"/>
    </source>
</evidence>
<dbReference type="PANTHER" id="PTHR24096:SF417">
    <property type="entry name" value="AMP-DEPENDENT SYNTHETASE_LIGASE"/>
    <property type="match status" value="1"/>
</dbReference>
<protein>
    <submittedName>
        <fullName evidence="10">4-coumarate--CoA ligase-like 7</fullName>
    </submittedName>
</protein>
<gene>
    <name evidence="10" type="ORF">Sangu_0557200</name>
</gene>
<feature type="domain" description="AMP-binding enzyme C-terminal" evidence="9">
    <location>
        <begin position="437"/>
        <end position="512"/>
    </location>
</feature>
<feature type="domain" description="AMP-binding enzyme C-terminal" evidence="9">
    <location>
        <begin position="590"/>
        <end position="642"/>
    </location>
</feature>
<dbReference type="PROSITE" id="PS00455">
    <property type="entry name" value="AMP_BINDING"/>
    <property type="match status" value="1"/>
</dbReference>
<organism evidence="10">
    <name type="scientific">Sesamum angustifolium</name>
    <dbReference type="NCBI Taxonomy" id="2727405"/>
    <lineage>
        <taxon>Eukaryota</taxon>
        <taxon>Viridiplantae</taxon>
        <taxon>Streptophyta</taxon>
        <taxon>Embryophyta</taxon>
        <taxon>Tracheophyta</taxon>
        <taxon>Spermatophyta</taxon>
        <taxon>Magnoliopsida</taxon>
        <taxon>eudicotyledons</taxon>
        <taxon>Gunneridae</taxon>
        <taxon>Pentapetalae</taxon>
        <taxon>asterids</taxon>
        <taxon>lamiids</taxon>
        <taxon>Lamiales</taxon>
        <taxon>Pedaliaceae</taxon>
        <taxon>Sesamum</taxon>
    </lineage>
</organism>
<dbReference type="GO" id="GO:0009698">
    <property type="term" value="P:phenylpropanoid metabolic process"/>
    <property type="evidence" value="ECO:0007669"/>
    <property type="project" value="UniProtKB-KW"/>
</dbReference>
<keyword evidence="7" id="KW-0812">Transmembrane</keyword>
<keyword evidence="4" id="KW-0547">Nucleotide-binding</keyword>
<evidence type="ECO:0000256" key="2">
    <source>
        <dbReference type="ARBA" id="ARBA00006432"/>
    </source>
</evidence>
<dbReference type="PANTHER" id="PTHR24096">
    <property type="entry name" value="LONG-CHAIN-FATTY-ACID--COA LIGASE"/>
    <property type="match status" value="1"/>
</dbReference>
<feature type="transmembrane region" description="Helical" evidence="7">
    <location>
        <begin position="231"/>
        <end position="252"/>
    </location>
</feature>
<keyword evidence="6" id="KW-0587">Phenylpropanoid metabolism</keyword>
<dbReference type="CDD" id="cd05904">
    <property type="entry name" value="4CL"/>
    <property type="match status" value="1"/>
</dbReference>
<feature type="domain" description="AMP-dependent synthetase/ligase" evidence="8">
    <location>
        <begin position="45"/>
        <end position="401"/>
    </location>
</feature>
<dbReference type="InterPro" id="IPR000873">
    <property type="entry name" value="AMP-dep_synth/lig_dom"/>
</dbReference>
<dbReference type="FunFam" id="3.40.50.12780:FF:000003">
    <property type="entry name" value="Long-chain-fatty-acid--CoA ligase FadD"/>
    <property type="match status" value="1"/>
</dbReference>
<dbReference type="InterPro" id="IPR042099">
    <property type="entry name" value="ANL_N_sf"/>
</dbReference>
<dbReference type="GO" id="GO:0106286">
    <property type="term" value="F:(E)-caffeate-CoA ligase activity"/>
    <property type="evidence" value="ECO:0007669"/>
    <property type="project" value="UniProtKB-ARBA"/>
</dbReference>
<comment type="pathway">
    <text evidence="1">Phytoalexin biosynthesis; 3,4',5-trihydroxystilbene biosynthesis; 3,4',5-trihydroxystilbene from trans-4-coumarate: step 1/2.</text>
</comment>
<comment type="caution">
    <text evidence="10">The sequence shown here is derived from an EMBL/GenBank/DDBJ whole genome shotgun (WGS) entry which is preliminary data.</text>
</comment>
<reference evidence="10" key="1">
    <citation type="submission" date="2020-06" db="EMBL/GenBank/DDBJ databases">
        <authorList>
            <person name="Li T."/>
            <person name="Hu X."/>
            <person name="Zhang T."/>
            <person name="Song X."/>
            <person name="Zhang H."/>
            <person name="Dai N."/>
            <person name="Sheng W."/>
            <person name="Hou X."/>
            <person name="Wei L."/>
        </authorList>
    </citation>
    <scope>NUCLEOTIDE SEQUENCE</scope>
    <source>
        <strain evidence="10">G01</strain>
        <tissue evidence="10">Leaf</tissue>
    </source>
</reference>
<dbReference type="Pfam" id="PF13193">
    <property type="entry name" value="AMP-binding_C"/>
    <property type="match status" value="2"/>
</dbReference>
<evidence type="ECO:0000256" key="5">
    <source>
        <dbReference type="ARBA" id="ARBA00022840"/>
    </source>
</evidence>
<name>A0AAW2QA24_9LAMI</name>
<dbReference type="Gene3D" id="3.40.50.12780">
    <property type="entry name" value="N-terminal domain of ligase-like"/>
    <property type="match status" value="2"/>
</dbReference>
<evidence type="ECO:0000313" key="10">
    <source>
        <dbReference type="EMBL" id="KAL0364596.1"/>
    </source>
</evidence>
<dbReference type="SUPFAM" id="SSF56801">
    <property type="entry name" value="Acetyl-CoA synthetase-like"/>
    <property type="match status" value="2"/>
</dbReference>
<dbReference type="Gene3D" id="3.30.300.30">
    <property type="match status" value="2"/>
</dbReference>
<evidence type="ECO:0000259" key="9">
    <source>
        <dbReference type="Pfam" id="PF13193"/>
    </source>
</evidence>
<keyword evidence="7" id="KW-0472">Membrane</keyword>
<reference evidence="10" key="2">
    <citation type="journal article" date="2024" name="Plant">
        <title>Genomic evolution and insights into agronomic trait innovations of Sesamum species.</title>
        <authorList>
            <person name="Miao H."/>
            <person name="Wang L."/>
            <person name="Qu L."/>
            <person name="Liu H."/>
            <person name="Sun Y."/>
            <person name="Le M."/>
            <person name="Wang Q."/>
            <person name="Wei S."/>
            <person name="Zheng Y."/>
            <person name="Lin W."/>
            <person name="Duan Y."/>
            <person name="Cao H."/>
            <person name="Xiong S."/>
            <person name="Wang X."/>
            <person name="Wei L."/>
            <person name="Li C."/>
            <person name="Ma Q."/>
            <person name="Ju M."/>
            <person name="Zhao R."/>
            <person name="Li G."/>
            <person name="Mu C."/>
            <person name="Tian Q."/>
            <person name="Mei H."/>
            <person name="Zhang T."/>
            <person name="Gao T."/>
            <person name="Zhang H."/>
        </authorList>
    </citation>
    <scope>NUCLEOTIDE SEQUENCE</scope>
    <source>
        <strain evidence="10">G01</strain>
    </source>
</reference>
<dbReference type="FunFam" id="3.30.300.30:FF:000007">
    <property type="entry name" value="4-coumarate--CoA ligase 2"/>
    <property type="match status" value="1"/>
</dbReference>
<keyword evidence="3 10" id="KW-0436">Ligase</keyword>
<dbReference type="InterPro" id="IPR025110">
    <property type="entry name" value="AMP-bd_C"/>
</dbReference>
<dbReference type="Pfam" id="PF00501">
    <property type="entry name" value="AMP-binding"/>
    <property type="match status" value="1"/>
</dbReference>
<dbReference type="InterPro" id="IPR045851">
    <property type="entry name" value="AMP-bd_C_sf"/>
</dbReference>
<keyword evidence="7" id="KW-1133">Transmembrane helix</keyword>
<dbReference type="InterPro" id="IPR020845">
    <property type="entry name" value="AMP-binding_CS"/>
</dbReference>
<evidence type="ECO:0000256" key="3">
    <source>
        <dbReference type="ARBA" id="ARBA00022598"/>
    </source>
</evidence>
<proteinExistence type="inferred from homology"/>
<feature type="transmembrane region" description="Helical" evidence="7">
    <location>
        <begin position="87"/>
        <end position="110"/>
    </location>
</feature>
<sequence>MPSQLIYGNDGIYRSPRPPLSLPQDPKFSMIQYLFRNLPSISHLTALVDAETGHTTTFSVLRTQVLNFSKALLDLNIESFIISPNSLLFPVAFFAVVAIGAIATTANPLYTTAEISKQVKDSDPKLIITIPPLYDKIKHLNLPCIMLTNSKTPSNSKWYNSSDFINKTSSNALLSDSDFPPVHQDDPAAILYSSGTTGTSKGVVLSHKNFIATSMMVTSDQDHAYGEAKNVFLCFLPMFHISGLVAVLFAQLQRGNKVVVMPRYEMEKMLRTIEKYKVSHFYAAPPVIVGLAKNHEVVKKYDVSSLREIGSGAAPLGKDVLEECAKVFPQTALYQGYGLTETCGAVTLENAAASSQHSGSTGMLDPGVEARIMDLETMQPLPPLQKGEIWVRGPNVMLGYFKNEKATKESIDDEGWLHTGDLGYFDNEGRLHVAPAELEKLLLTHPEIKDAAVIGLSDVDAGEVPIAFVVRSSYSSLTEVEIKDFIAKQVAPYKRLRKVIFSEEIPKSAAGKILRRELRQRFLSKLLRFMNIFRLENTRYFNNDMETIDEQGWLHTGDSGYFDNKGRLYVVDRIKELIKCKGFRYVAPAELEELLLTHPEIQDAAVTGLGDAEAGGVPIACVVRLSTTSLVEEEVKTFIAEQV</sequence>
<evidence type="ECO:0000256" key="7">
    <source>
        <dbReference type="SAM" id="Phobius"/>
    </source>
</evidence>